<evidence type="ECO:0000256" key="7">
    <source>
        <dbReference type="ARBA" id="ARBA00023136"/>
    </source>
</evidence>
<name>A0A4R4SLQ4_9ACTN</name>
<dbReference type="InterPro" id="IPR027383">
    <property type="entry name" value="Znf_put"/>
</dbReference>
<gene>
    <name evidence="14" type="ORF">E1283_32355</name>
</gene>
<dbReference type="OrthoDB" id="153510at2"/>
<sequence length="260" mass="26761">MSGHDDGGGVAASDTEPHVLGGAYVLNAVSERERELFEAHVRRCASCAAEVVEFAETTARLGMAVAEAPPPGMRAAVLRRIATVRQDRPPVAERDEAPAGRRRRRLLGLALAACVAVAAAGAGGTLWQWRATQDAERRAESAERRADELAAVLSAGDARLASGPLPGGGSASVVVSAEADRAAFLATGLPELPDDRVYQLWFDEEGGMRPAGLLGSGAGEWRMLEGAVDGASGMGVTVEPAGGSPEPTGEPLAVMAFPTG</sequence>
<evidence type="ECO:0000313" key="14">
    <source>
        <dbReference type="EMBL" id="TDC63444.1"/>
    </source>
</evidence>
<feature type="domain" description="Putative zinc-finger" evidence="13">
    <location>
        <begin position="22"/>
        <end position="48"/>
    </location>
</feature>
<comment type="caution">
    <text evidence="14">The sequence shown here is derived from an EMBL/GenBank/DDBJ whole genome shotgun (WGS) entry which is preliminary data.</text>
</comment>
<keyword evidence="7 11" id="KW-0472">Membrane</keyword>
<keyword evidence="15" id="KW-1185">Reference proteome</keyword>
<dbReference type="EMBL" id="SMKI01000558">
    <property type="protein sequence ID" value="TDC63444.1"/>
    <property type="molecule type" value="Genomic_DNA"/>
</dbReference>
<comment type="subcellular location">
    <subcellularLocation>
        <location evidence="2">Cell membrane</location>
    </subcellularLocation>
    <subcellularLocation>
        <location evidence="1">Membrane</location>
        <topology evidence="1">Single-pass membrane protein</topology>
    </subcellularLocation>
</comment>
<evidence type="ECO:0000256" key="9">
    <source>
        <dbReference type="ARBA" id="ARBA00029829"/>
    </source>
</evidence>
<dbReference type="AlphaFoldDB" id="A0A4R4SLQ4"/>
<accession>A0A4R4SLQ4</accession>
<dbReference type="GO" id="GO:0005886">
    <property type="term" value="C:plasma membrane"/>
    <property type="evidence" value="ECO:0007669"/>
    <property type="project" value="UniProtKB-SubCell"/>
</dbReference>
<protein>
    <recommendedName>
        <fullName evidence="10">Regulator of SigK</fullName>
    </recommendedName>
    <alternativeName>
        <fullName evidence="9">Sigma-K anti-sigma factor RskA</fullName>
    </alternativeName>
</protein>
<dbReference type="Pfam" id="PF10099">
    <property type="entry name" value="RskA_C"/>
    <property type="match status" value="1"/>
</dbReference>
<dbReference type="InterPro" id="IPR018764">
    <property type="entry name" value="RskA_C"/>
</dbReference>
<evidence type="ECO:0000313" key="15">
    <source>
        <dbReference type="Proteomes" id="UP000295345"/>
    </source>
</evidence>
<evidence type="ECO:0000259" key="13">
    <source>
        <dbReference type="Pfam" id="PF13490"/>
    </source>
</evidence>
<dbReference type="Proteomes" id="UP000295345">
    <property type="component" value="Unassembled WGS sequence"/>
</dbReference>
<evidence type="ECO:0000256" key="11">
    <source>
        <dbReference type="SAM" id="Phobius"/>
    </source>
</evidence>
<keyword evidence="4 11" id="KW-0812">Transmembrane</keyword>
<evidence type="ECO:0000259" key="12">
    <source>
        <dbReference type="Pfam" id="PF10099"/>
    </source>
</evidence>
<evidence type="ECO:0000256" key="8">
    <source>
        <dbReference type="ARBA" id="ARBA00023163"/>
    </source>
</evidence>
<reference evidence="14 15" key="1">
    <citation type="submission" date="2019-03" db="EMBL/GenBank/DDBJ databases">
        <title>Draft genome sequences of novel Actinobacteria.</title>
        <authorList>
            <person name="Sahin N."/>
            <person name="Ay H."/>
            <person name="Saygin H."/>
        </authorList>
    </citation>
    <scope>NUCLEOTIDE SEQUENCE [LARGE SCALE GENOMIC DNA]</scope>
    <source>
        <strain evidence="14 15">DSM 41900</strain>
    </source>
</reference>
<organism evidence="14 15">
    <name type="scientific">Streptomyces hainanensis</name>
    <dbReference type="NCBI Taxonomy" id="402648"/>
    <lineage>
        <taxon>Bacteria</taxon>
        <taxon>Bacillati</taxon>
        <taxon>Actinomycetota</taxon>
        <taxon>Actinomycetes</taxon>
        <taxon>Kitasatosporales</taxon>
        <taxon>Streptomycetaceae</taxon>
        <taxon>Streptomyces</taxon>
    </lineage>
</organism>
<evidence type="ECO:0000256" key="1">
    <source>
        <dbReference type="ARBA" id="ARBA00004167"/>
    </source>
</evidence>
<evidence type="ECO:0000256" key="5">
    <source>
        <dbReference type="ARBA" id="ARBA00022989"/>
    </source>
</evidence>
<dbReference type="GO" id="GO:0006417">
    <property type="term" value="P:regulation of translation"/>
    <property type="evidence" value="ECO:0007669"/>
    <property type="project" value="TreeGrafter"/>
</dbReference>
<feature type="domain" description="Anti-sigma K factor RskA C-terminal" evidence="12">
    <location>
        <begin position="110"/>
        <end position="249"/>
    </location>
</feature>
<dbReference type="GO" id="GO:0016989">
    <property type="term" value="F:sigma factor antagonist activity"/>
    <property type="evidence" value="ECO:0007669"/>
    <property type="project" value="TreeGrafter"/>
</dbReference>
<proteinExistence type="predicted"/>
<dbReference type="InterPro" id="IPR051474">
    <property type="entry name" value="Anti-sigma-K/W_factor"/>
</dbReference>
<feature type="transmembrane region" description="Helical" evidence="11">
    <location>
        <begin position="106"/>
        <end position="129"/>
    </location>
</feature>
<keyword evidence="3" id="KW-1003">Cell membrane</keyword>
<evidence type="ECO:0000256" key="10">
    <source>
        <dbReference type="ARBA" id="ARBA00030803"/>
    </source>
</evidence>
<dbReference type="PANTHER" id="PTHR37461">
    <property type="entry name" value="ANTI-SIGMA-K FACTOR RSKA"/>
    <property type="match status" value="1"/>
</dbReference>
<evidence type="ECO:0000256" key="2">
    <source>
        <dbReference type="ARBA" id="ARBA00004236"/>
    </source>
</evidence>
<evidence type="ECO:0000256" key="3">
    <source>
        <dbReference type="ARBA" id="ARBA00022475"/>
    </source>
</evidence>
<dbReference type="Gene3D" id="1.10.10.1320">
    <property type="entry name" value="Anti-sigma factor, zinc-finger domain"/>
    <property type="match status" value="1"/>
</dbReference>
<evidence type="ECO:0000256" key="6">
    <source>
        <dbReference type="ARBA" id="ARBA00023015"/>
    </source>
</evidence>
<dbReference type="PANTHER" id="PTHR37461:SF1">
    <property type="entry name" value="ANTI-SIGMA-K FACTOR RSKA"/>
    <property type="match status" value="1"/>
</dbReference>
<keyword evidence="5 11" id="KW-1133">Transmembrane helix</keyword>
<evidence type="ECO:0000256" key="4">
    <source>
        <dbReference type="ARBA" id="ARBA00022692"/>
    </source>
</evidence>
<dbReference type="RefSeq" id="WP_132821731.1">
    <property type="nucleotide sequence ID" value="NZ_SMKI01000558.1"/>
</dbReference>
<keyword evidence="8" id="KW-0804">Transcription</keyword>
<dbReference type="InterPro" id="IPR041916">
    <property type="entry name" value="Anti_sigma_zinc_sf"/>
</dbReference>
<dbReference type="Pfam" id="PF13490">
    <property type="entry name" value="zf-HC2"/>
    <property type="match status" value="1"/>
</dbReference>
<keyword evidence="6" id="KW-0805">Transcription regulation</keyword>